<gene>
    <name evidence="1" type="ORF">CAUS1442_LOCUS14325</name>
</gene>
<dbReference type="EMBL" id="HBEF01023142">
    <property type="protein sequence ID" value="CAD8342190.1"/>
    <property type="molecule type" value="Transcribed_RNA"/>
</dbReference>
<sequence length="114" mass="12274">MLASGLDGVYWPLEDTENEADEVEISTPYEGWDADVRPLLEHAVVYAACKSGDEESLAVARAICSEGVTLRPNSPEQWWRYSIVLGLLGDQVASEDALQASIAFGGGQGVRGDM</sequence>
<accession>A0A7S0F6R0</accession>
<name>A0A7S0F6R0_9STRA</name>
<evidence type="ECO:0000313" key="1">
    <source>
        <dbReference type="EMBL" id="CAD8342190.1"/>
    </source>
</evidence>
<protein>
    <recommendedName>
        <fullName evidence="2">Tetratricopeptide repeat protein 38</fullName>
    </recommendedName>
</protein>
<dbReference type="AlphaFoldDB" id="A0A7S0F6R0"/>
<proteinExistence type="predicted"/>
<organism evidence="1">
    <name type="scientific">Craspedostauros australis</name>
    <dbReference type="NCBI Taxonomy" id="1486917"/>
    <lineage>
        <taxon>Eukaryota</taxon>
        <taxon>Sar</taxon>
        <taxon>Stramenopiles</taxon>
        <taxon>Ochrophyta</taxon>
        <taxon>Bacillariophyta</taxon>
        <taxon>Bacillariophyceae</taxon>
        <taxon>Bacillariophycidae</taxon>
        <taxon>Naviculales</taxon>
        <taxon>Naviculaceae</taxon>
        <taxon>Craspedostauros</taxon>
    </lineage>
</organism>
<reference evidence="1" key="1">
    <citation type="submission" date="2021-01" db="EMBL/GenBank/DDBJ databases">
        <authorList>
            <person name="Corre E."/>
            <person name="Pelletier E."/>
            <person name="Niang G."/>
            <person name="Scheremetjew M."/>
            <person name="Finn R."/>
            <person name="Kale V."/>
            <person name="Holt S."/>
            <person name="Cochrane G."/>
            <person name="Meng A."/>
            <person name="Brown T."/>
            <person name="Cohen L."/>
        </authorList>
    </citation>
    <scope>NUCLEOTIDE SEQUENCE</scope>
    <source>
        <strain evidence="1">CCMP3328</strain>
    </source>
</reference>
<evidence type="ECO:0008006" key="2">
    <source>
        <dbReference type="Google" id="ProtNLM"/>
    </source>
</evidence>